<evidence type="ECO:0000259" key="1">
    <source>
        <dbReference type="Pfam" id="PF13091"/>
    </source>
</evidence>
<reference evidence="2" key="1">
    <citation type="submission" date="2017-05" db="EMBL/GenBank/DDBJ databases">
        <authorList>
            <person name="Varghese N."/>
            <person name="Submissions S."/>
        </authorList>
    </citation>
    <scope>NUCLEOTIDE SEQUENCE</scope>
    <source>
        <strain evidence="2">DSM 45262</strain>
    </source>
</reference>
<name>A0AA45WRU1_9BACL</name>
<keyword evidence="3" id="KW-1185">Reference proteome</keyword>
<dbReference type="Pfam" id="PF13091">
    <property type="entry name" value="PLDc_2"/>
    <property type="match status" value="1"/>
</dbReference>
<dbReference type="Gene3D" id="3.30.870.10">
    <property type="entry name" value="Endonuclease Chain A"/>
    <property type="match status" value="1"/>
</dbReference>
<dbReference type="RefSeq" id="WP_284724580.1">
    <property type="nucleotide sequence ID" value="NZ_FXTU01000008.1"/>
</dbReference>
<sequence length="168" mass="19452">MSSRVIRSQGGGQSLQDYLISMFITELIQPSSEIYFIFPYLSNYPLMDNQFNQYTVLVPFAKGATIYLTDILEALAFKGTDVRVICNPERKETRLFIDRLEGKVQFKKLENNHDKVLVSEKFYLHGSMNFTYRGIHVNRESVRITTFAPEVNSALLAARERWKESLNI</sequence>
<accession>A0AA45WRU1</accession>
<dbReference type="Proteomes" id="UP001157946">
    <property type="component" value="Unassembled WGS sequence"/>
</dbReference>
<dbReference type="NCBIfam" id="NF041068">
    <property type="entry name" value="DpdK"/>
    <property type="match status" value="1"/>
</dbReference>
<dbReference type="EMBL" id="FXTU01000008">
    <property type="protein sequence ID" value="SMP32031.1"/>
    <property type="molecule type" value="Genomic_DNA"/>
</dbReference>
<evidence type="ECO:0000313" key="2">
    <source>
        <dbReference type="EMBL" id="SMP32031.1"/>
    </source>
</evidence>
<comment type="caution">
    <text evidence="2">The sequence shown here is derived from an EMBL/GenBank/DDBJ whole genome shotgun (WGS) entry which is preliminary data.</text>
</comment>
<dbReference type="AlphaFoldDB" id="A0AA45WRU1"/>
<evidence type="ECO:0000313" key="3">
    <source>
        <dbReference type="Proteomes" id="UP001157946"/>
    </source>
</evidence>
<feature type="domain" description="Phospholipase D-like" evidence="1">
    <location>
        <begin position="68"/>
        <end position="146"/>
    </location>
</feature>
<dbReference type="InterPro" id="IPR025202">
    <property type="entry name" value="PLD-like_dom"/>
</dbReference>
<protein>
    <submittedName>
        <fullName evidence="2">PLD-like domain-containing protein</fullName>
    </submittedName>
</protein>
<proteinExistence type="predicted"/>
<dbReference type="SUPFAM" id="SSF56024">
    <property type="entry name" value="Phospholipase D/nuclease"/>
    <property type="match status" value="1"/>
</dbReference>
<gene>
    <name evidence="2" type="ORF">SAMN06265361_10882</name>
</gene>
<organism evidence="2 3">
    <name type="scientific">Laceyella tengchongensis</name>
    <dbReference type="NCBI Taxonomy" id="574699"/>
    <lineage>
        <taxon>Bacteria</taxon>
        <taxon>Bacillati</taxon>
        <taxon>Bacillota</taxon>
        <taxon>Bacilli</taxon>
        <taxon>Bacillales</taxon>
        <taxon>Thermoactinomycetaceae</taxon>
        <taxon>Laceyella</taxon>
    </lineage>
</organism>